<dbReference type="AlphaFoldDB" id="A0AAW2UFH3"/>
<dbReference type="PANTHER" id="PTHR35725">
    <property type="entry name" value="CLASSICAL ARABINOGALACTAN PROTEIN 26"/>
    <property type="match status" value="1"/>
</dbReference>
<protein>
    <submittedName>
        <fullName evidence="3">Uncharacterized protein</fullName>
    </submittedName>
</protein>
<evidence type="ECO:0000256" key="1">
    <source>
        <dbReference type="SAM" id="MobiDB-lite"/>
    </source>
</evidence>
<accession>A0AAW2UFH3</accession>
<name>A0AAW2UFH3_SESRA</name>
<dbReference type="EMBL" id="JACGWJ010000006">
    <property type="protein sequence ID" value="KAL0414646.1"/>
    <property type="molecule type" value="Genomic_DNA"/>
</dbReference>
<keyword evidence="2" id="KW-0732">Signal</keyword>
<feature type="chain" id="PRO_5043464153" evidence="2">
    <location>
        <begin position="23"/>
        <end position="138"/>
    </location>
</feature>
<evidence type="ECO:0000313" key="3">
    <source>
        <dbReference type="EMBL" id="KAL0414646.1"/>
    </source>
</evidence>
<feature type="compositionally biased region" description="Polar residues" evidence="1">
    <location>
        <begin position="72"/>
        <end position="89"/>
    </location>
</feature>
<comment type="caution">
    <text evidence="3">The sequence shown here is derived from an EMBL/GenBank/DDBJ whole genome shotgun (WGS) entry which is preliminary data.</text>
</comment>
<sequence length="138" mass="14335">MAYCSHFLAAAAAIIVIFLALSLPSHQLSLETPDIAAAPALLPNPPLSPYTELSPDIAPLLPSPGGTARSPAESSMPTIPSTRSPNPDTMASIGPDTAVAPSGSLQDSSAVSQVLVEGLKLDVFYGCLAYWLVVFFRI</sequence>
<organism evidence="3">
    <name type="scientific">Sesamum radiatum</name>
    <name type="common">Black benniseed</name>
    <dbReference type="NCBI Taxonomy" id="300843"/>
    <lineage>
        <taxon>Eukaryota</taxon>
        <taxon>Viridiplantae</taxon>
        <taxon>Streptophyta</taxon>
        <taxon>Embryophyta</taxon>
        <taxon>Tracheophyta</taxon>
        <taxon>Spermatophyta</taxon>
        <taxon>Magnoliopsida</taxon>
        <taxon>eudicotyledons</taxon>
        <taxon>Gunneridae</taxon>
        <taxon>Pentapetalae</taxon>
        <taxon>asterids</taxon>
        <taxon>lamiids</taxon>
        <taxon>Lamiales</taxon>
        <taxon>Pedaliaceae</taxon>
        <taxon>Sesamum</taxon>
    </lineage>
</organism>
<dbReference type="PANTHER" id="PTHR35725:SF3">
    <property type="entry name" value="CLASSICAL ARABINOGALACTAN PROTEIN 25"/>
    <property type="match status" value="1"/>
</dbReference>
<evidence type="ECO:0000256" key="2">
    <source>
        <dbReference type="SAM" id="SignalP"/>
    </source>
</evidence>
<reference evidence="3" key="1">
    <citation type="submission" date="2020-06" db="EMBL/GenBank/DDBJ databases">
        <authorList>
            <person name="Li T."/>
            <person name="Hu X."/>
            <person name="Zhang T."/>
            <person name="Song X."/>
            <person name="Zhang H."/>
            <person name="Dai N."/>
            <person name="Sheng W."/>
            <person name="Hou X."/>
            <person name="Wei L."/>
        </authorList>
    </citation>
    <scope>NUCLEOTIDE SEQUENCE</scope>
    <source>
        <strain evidence="3">G02</strain>
        <tissue evidence="3">Leaf</tissue>
    </source>
</reference>
<dbReference type="InterPro" id="IPR039346">
    <property type="entry name" value="AGP25/26"/>
</dbReference>
<feature type="signal peptide" evidence="2">
    <location>
        <begin position="1"/>
        <end position="22"/>
    </location>
</feature>
<reference evidence="3" key="2">
    <citation type="journal article" date="2024" name="Plant">
        <title>Genomic evolution and insights into agronomic trait innovations of Sesamum species.</title>
        <authorList>
            <person name="Miao H."/>
            <person name="Wang L."/>
            <person name="Qu L."/>
            <person name="Liu H."/>
            <person name="Sun Y."/>
            <person name="Le M."/>
            <person name="Wang Q."/>
            <person name="Wei S."/>
            <person name="Zheng Y."/>
            <person name="Lin W."/>
            <person name="Duan Y."/>
            <person name="Cao H."/>
            <person name="Xiong S."/>
            <person name="Wang X."/>
            <person name="Wei L."/>
            <person name="Li C."/>
            <person name="Ma Q."/>
            <person name="Ju M."/>
            <person name="Zhao R."/>
            <person name="Li G."/>
            <person name="Mu C."/>
            <person name="Tian Q."/>
            <person name="Mei H."/>
            <person name="Zhang T."/>
            <person name="Gao T."/>
            <person name="Zhang H."/>
        </authorList>
    </citation>
    <scope>NUCLEOTIDE SEQUENCE</scope>
    <source>
        <strain evidence="3">G02</strain>
    </source>
</reference>
<feature type="region of interest" description="Disordered" evidence="1">
    <location>
        <begin position="61"/>
        <end position="101"/>
    </location>
</feature>
<gene>
    <name evidence="3" type="ORF">Sradi_1666300</name>
</gene>
<proteinExistence type="predicted"/>